<feature type="domain" description="HNH nuclease" evidence="1">
    <location>
        <begin position="15"/>
        <end position="75"/>
    </location>
</feature>
<dbReference type="CDD" id="cd00085">
    <property type="entry name" value="HNHc"/>
    <property type="match status" value="1"/>
</dbReference>
<proteinExistence type="predicted"/>
<dbReference type="GO" id="GO:0008270">
    <property type="term" value="F:zinc ion binding"/>
    <property type="evidence" value="ECO:0007669"/>
    <property type="project" value="InterPro"/>
</dbReference>
<gene>
    <name evidence="2" type="ORF">D1114_07120</name>
</gene>
<reference evidence="2 3" key="1">
    <citation type="submission" date="2018-08" db="EMBL/GenBank/DDBJ databases">
        <title>Draft genome sequence of Rhodobacter sphaeroides FY.</title>
        <authorList>
            <person name="Rayyan A."/>
            <person name="Meyer T.E."/>
            <person name="Kyndt J.A."/>
        </authorList>
    </citation>
    <scope>NUCLEOTIDE SEQUENCE [LARGE SCALE GENOMIC DNA]</scope>
    <source>
        <strain evidence="2 3">FY</strain>
    </source>
</reference>
<evidence type="ECO:0000313" key="2">
    <source>
        <dbReference type="EMBL" id="RHZ96473.1"/>
    </source>
</evidence>
<evidence type="ECO:0000259" key="1">
    <source>
        <dbReference type="SMART" id="SM00507"/>
    </source>
</evidence>
<dbReference type="SMART" id="SM00507">
    <property type="entry name" value="HNHc"/>
    <property type="match status" value="1"/>
</dbReference>
<dbReference type="EMBL" id="QWGP01000005">
    <property type="protein sequence ID" value="RHZ96473.1"/>
    <property type="molecule type" value="Genomic_DNA"/>
</dbReference>
<accession>A0AAX1UNM3</accession>
<dbReference type="Proteomes" id="UP000266305">
    <property type="component" value="Unassembled WGS sequence"/>
</dbReference>
<dbReference type="InterPro" id="IPR002711">
    <property type="entry name" value="HNH"/>
</dbReference>
<keyword evidence="2" id="KW-0540">Nuclease</keyword>
<dbReference type="GO" id="GO:0003676">
    <property type="term" value="F:nucleic acid binding"/>
    <property type="evidence" value="ECO:0007669"/>
    <property type="project" value="InterPro"/>
</dbReference>
<dbReference type="Gene3D" id="1.10.30.50">
    <property type="match status" value="1"/>
</dbReference>
<name>A0AAX1UNM3_CERSP</name>
<dbReference type="Pfam" id="PF01844">
    <property type="entry name" value="HNH"/>
    <property type="match status" value="1"/>
</dbReference>
<dbReference type="AlphaFoldDB" id="A0AAX1UNM3"/>
<keyword evidence="2" id="KW-0378">Hydrolase</keyword>
<organism evidence="2 3">
    <name type="scientific">Cereibacter sphaeroides</name>
    <name type="common">Rhodobacter sphaeroides</name>
    <dbReference type="NCBI Taxonomy" id="1063"/>
    <lineage>
        <taxon>Bacteria</taxon>
        <taxon>Pseudomonadati</taxon>
        <taxon>Pseudomonadota</taxon>
        <taxon>Alphaproteobacteria</taxon>
        <taxon>Rhodobacterales</taxon>
        <taxon>Paracoccaceae</taxon>
        <taxon>Cereibacter</taxon>
    </lineage>
</organism>
<sequence length="112" mass="12579">MRMAVHVFSTRRGRAFRLTILDRDLWTCQMCGVLLRTGRTDMASAAVDHVRPVELRPDLAFDEANCRAVCRACHAICDSIEKRHAGDAEAIATAKLAGRKPGRMERDDGWRP</sequence>
<protein>
    <submittedName>
        <fullName evidence="2">HNH endonuclease</fullName>
    </submittedName>
</protein>
<evidence type="ECO:0000313" key="3">
    <source>
        <dbReference type="Proteomes" id="UP000266305"/>
    </source>
</evidence>
<dbReference type="GO" id="GO:0004519">
    <property type="term" value="F:endonuclease activity"/>
    <property type="evidence" value="ECO:0007669"/>
    <property type="project" value="UniProtKB-KW"/>
</dbReference>
<comment type="caution">
    <text evidence="2">The sequence shown here is derived from an EMBL/GenBank/DDBJ whole genome shotgun (WGS) entry which is preliminary data.</text>
</comment>
<keyword evidence="2" id="KW-0255">Endonuclease</keyword>
<dbReference type="InterPro" id="IPR003615">
    <property type="entry name" value="HNH_nuc"/>
</dbReference>